<keyword evidence="2" id="KW-1133">Transmembrane helix</keyword>
<keyword evidence="4" id="KW-1185">Reference proteome</keyword>
<comment type="caution">
    <text evidence="3">The sequence shown here is derived from an EMBL/GenBank/DDBJ whole genome shotgun (WGS) entry which is preliminary data.</text>
</comment>
<organism evidence="3 4">
    <name type="scientific">Colletotrichum kahawae</name>
    <name type="common">Coffee berry disease fungus</name>
    <dbReference type="NCBI Taxonomy" id="34407"/>
    <lineage>
        <taxon>Eukaryota</taxon>
        <taxon>Fungi</taxon>
        <taxon>Dikarya</taxon>
        <taxon>Ascomycota</taxon>
        <taxon>Pezizomycotina</taxon>
        <taxon>Sordariomycetes</taxon>
        <taxon>Hypocreomycetidae</taxon>
        <taxon>Glomerellales</taxon>
        <taxon>Glomerellaceae</taxon>
        <taxon>Colletotrichum</taxon>
        <taxon>Colletotrichum gloeosporioides species complex</taxon>
    </lineage>
</organism>
<evidence type="ECO:0000256" key="2">
    <source>
        <dbReference type="SAM" id="Phobius"/>
    </source>
</evidence>
<evidence type="ECO:0000313" key="3">
    <source>
        <dbReference type="EMBL" id="KAK2738464.1"/>
    </source>
</evidence>
<protein>
    <submittedName>
        <fullName evidence="3">Uncharacterized protein</fullName>
    </submittedName>
</protein>
<evidence type="ECO:0000313" key="4">
    <source>
        <dbReference type="Proteomes" id="UP001281614"/>
    </source>
</evidence>
<dbReference type="Proteomes" id="UP001281614">
    <property type="component" value="Unassembled WGS sequence"/>
</dbReference>
<accession>A0AAD9Y4H4</accession>
<proteinExistence type="predicted"/>
<evidence type="ECO:0000256" key="1">
    <source>
        <dbReference type="SAM" id="MobiDB-lite"/>
    </source>
</evidence>
<name>A0AAD9Y4H4_COLKA</name>
<gene>
    <name evidence="3" type="ORF">CKAH01_18761</name>
</gene>
<dbReference type="AlphaFoldDB" id="A0AAD9Y4H4"/>
<dbReference type="EMBL" id="VYYT01000382">
    <property type="protein sequence ID" value="KAK2738464.1"/>
    <property type="molecule type" value="Genomic_DNA"/>
</dbReference>
<reference evidence="3" key="1">
    <citation type="submission" date="2023-02" db="EMBL/GenBank/DDBJ databases">
        <title>Colletotrichum kahawae CIFC_Que2 genome sequencing and assembly.</title>
        <authorList>
            <person name="Baroncelli R."/>
        </authorList>
    </citation>
    <scope>NUCLEOTIDE SEQUENCE</scope>
    <source>
        <strain evidence="3">CIFC_Que2</strain>
    </source>
</reference>
<feature type="region of interest" description="Disordered" evidence="1">
    <location>
        <begin position="221"/>
        <end position="253"/>
    </location>
</feature>
<sequence>MQPDEFSSHYKSTEMVVIGGLILTVVFTLLNLGSSVYSTKAIYTSDPNVTIGELNARWFRKAPFNWQGNTKAECQPATLSVGSSIFTANLGFRYTITGISAASDNEQSSSSAPSMQYRNDILRDCQVQNVFIFLTKVDWSTPPSKWNSWDDFRVTSTLWCIVMSDAGAMKVTMEAFQTNAQRNFDYIITDDPKTHASVWWGTRLLNAYLNGVLTAASQITVPSRQPPPVRGAMKYTPNPSNNETDDPGYNTEL</sequence>
<keyword evidence="2" id="KW-0472">Membrane</keyword>
<keyword evidence="2" id="KW-0812">Transmembrane</keyword>
<feature type="transmembrane region" description="Helical" evidence="2">
    <location>
        <begin position="15"/>
        <end position="33"/>
    </location>
</feature>